<accession>A0ABD0JK87</accession>
<sequence>MKILFYHPKPPAENVFALPACFCQWNRLKKHFDVIRSKADEKSTNGGSRRDRCRDILAQQVLLEAAVFG</sequence>
<keyword evidence="2" id="KW-1185">Reference proteome</keyword>
<gene>
    <name evidence="1" type="ORF">BaRGS_00033874</name>
</gene>
<dbReference type="AlphaFoldDB" id="A0ABD0JK87"/>
<name>A0ABD0JK87_9CAEN</name>
<protein>
    <submittedName>
        <fullName evidence="1">Uncharacterized protein</fullName>
    </submittedName>
</protein>
<evidence type="ECO:0000313" key="2">
    <source>
        <dbReference type="Proteomes" id="UP001519460"/>
    </source>
</evidence>
<organism evidence="1 2">
    <name type="scientific">Batillaria attramentaria</name>
    <dbReference type="NCBI Taxonomy" id="370345"/>
    <lineage>
        <taxon>Eukaryota</taxon>
        <taxon>Metazoa</taxon>
        <taxon>Spiralia</taxon>
        <taxon>Lophotrochozoa</taxon>
        <taxon>Mollusca</taxon>
        <taxon>Gastropoda</taxon>
        <taxon>Caenogastropoda</taxon>
        <taxon>Sorbeoconcha</taxon>
        <taxon>Cerithioidea</taxon>
        <taxon>Batillariidae</taxon>
        <taxon>Batillaria</taxon>
    </lineage>
</organism>
<reference evidence="1 2" key="1">
    <citation type="journal article" date="2023" name="Sci. Data">
        <title>Genome assembly of the Korean intertidal mud-creeper Batillaria attramentaria.</title>
        <authorList>
            <person name="Patra A.K."/>
            <person name="Ho P.T."/>
            <person name="Jun S."/>
            <person name="Lee S.J."/>
            <person name="Kim Y."/>
            <person name="Won Y.J."/>
        </authorList>
    </citation>
    <scope>NUCLEOTIDE SEQUENCE [LARGE SCALE GENOMIC DNA]</scope>
    <source>
        <strain evidence="1">Wonlab-2016</strain>
    </source>
</reference>
<proteinExistence type="predicted"/>
<dbReference type="EMBL" id="JACVVK020000422">
    <property type="protein sequence ID" value="KAK7474872.1"/>
    <property type="molecule type" value="Genomic_DNA"/>
</dbReference>
<dbReference type="Proteomes" id="UP001519460">
    <property type="component" value="Unassembled WGS sequence"/>
</dbReference>
<comment type="caution">
    <text evidence="1">The sequence shown here is derived from an EMBL/GenBank/DDBJ whole genome shotgun (WGS) entry which is preliminary data.</text>
</comment>
<evidence type="ECO:0000313" key="1">
    <source>
        <dbReference type="EMBL" id="KAK7474872.1"/>
    </source>
</evidence>